<name>A0A3M7SNM4_BRAPC</name>
<accession>A0A3M7SNM4</accession>
<sequence length="67" mass="8328">MIFCSNISVSFDFFVPPIPAYIQRKTDYLGNFFFNWEIKRYMFVFHVKDVKLDLWKLFAKEFHFKYL</sequence>
<evidence type="ECO:0000313" key="2">
    <source>
        <dbReference type="Proteomes" id="UP000276133"/>
    </source>
</evidence>
<keyword evidence="2" id="KW-1185">Reference proteome</keyword>
<comment type="caution">
    <text evidence="1">The sequence shown here is derived from an EMBL/GenBank/DDBJ whole genome shotgun (WGS) entry which is preliminary data.</text>
</comment>
<dbReference type="Proteomes" id="UP000276133">
    <property type="component" value="Unassembled WGS sequence"/>
</dbReference>
<gene>
    <name evidence="1" type="ORF">BpHYR1_027546</name>
</gene>
<organism evidence="1 2">
    <name type="scientific">Brachionus plicatilis</name>
    <name type="common">Marine rotifer</name>
    <name type="synonym">Brachionus muelleri</name>
    <dbReference type="NCBI Taxonomy" id="10195"/>
    <lineage>
        <taxon>Eukaryota</taxon>
        <taxon>Metazoa</taxon>
        <taxon>Spiralia</taxon>
        <taxon>Gnathifera</taxon>
        <taxon>Rotifera</taxon>
        <taxon>Eurotatoria</taxon>
        <taxon>Monogononta</taxon>
        <taxon>Pseudotrocha</taxon>
        <taxon>Ploima</taxon>
        <taxon>Brachionidae</taxon>
        <taxon>Brachionus</taxon>
    </lineage>
</organism>
<proteinExistence type="predicted"/>
<dbReference type="AlphaFoldDB" id="A0A3M7SNM4"/>
<evidence type="ECO:0000313" key="1">
    <source>
        <dbReference type="EMBL" id="RNA37393.1"/>
    </source>
</evidence>
<dbReference type="EMBL" id="REGN01001051">
    <property type="protein sequence ID" value="RNA37393.1"/>
    <property type="molecule type" value="Genomic_DNA"/>
</dbReference>
<protein>
    <submittedName>
        <fullName evidence="1">Uncharacterized protein</fullName>
    </submittedName>
</protein>
<reference evidence="1 2" key="1">
    <citation type="journal article" date="2018" name="Sci. Rep.">
        <title>Genomic signatures of local adaptation to the degree of environmental predictability in rotifers.</title>
        <authorList>
            <person name="Franch-Gras L."/>
            <person name="Hahn C."/>
            <person name="Garcia-Roger E.M."/>
            <person name="Carmona M.J."/>
            <person name="Serra M."/>
            <person name="Gomez A."/>
        </authorList>
    </citation>
    <scope>NUCLEOTIDE SEQUENCE [LARGE SCALE GENOMIC DNA]</scope>
    <source>
        <strain evidence="1">HYR1</strain>
    </source>
</reference>